<protein>
    <submittedName>
        <fullName evidence="3">Drug/metabolite transporter (DMT)-like permease</fullName>
    </submittedName>
</protein>
<dbReference type="SUPFAM" id="SSF103481">
    <property type="entry name" value="Multidrug resistance efflux transporter EmrE"/>
    <property type="match status" value="2"/>
</dbReference>
<feature type="transmembrane region" description="Helical" evidence="1">
    <location>
        <begin position="214"/>
        <end position="237"/>
    </location>
</feature>
<feature type="transmembrane region" description="Helical" evidence="1">
    <location>
        <begin position="270"/>
        <end position="288"/>
    </location>
</feature>
<evidence type="ECO:0000259" key="2">
    <source>
        <dbReference type="Pfam" id="PF00892"/>
    </source>
</evidence>
<evidence type="ECO:0000256" key="1">
    <source>
        <dbReference type="SAM" id="Phobius"/>
    </source>
</evidence>
<keyword evidence="1" id="KW-1133">Transmembrane helix</keyword>
<proteinExistence type="predicted"/>
<feature type="domain" description="EamA" evidence="2">
    <location>
        <begin position="15"/>
        <end position="147"/>
    </location>
</feature>
<evidence type="ECO:0000313" key="4">
    <source>
        <dbReference type="Proteomes" id="UP000553963"/>
    </source>
</evidence>
<accession>A0A840AMK5</accession>
<name>A0A840AMK5_9HYPH</name>
<comment type="caution">
    <text evidence="3">The sequence shown here is derived from an EMBL/GenBank/DDBJ whole genome shotgun (WGS) entry which is preliminary data.</text>
</comment>
<feature type="transmembrane region" description="Helical" evidence="1">
    <location>
        <begin position="76"/>
        <end position="96"/>
    </location>
</feature>
<dbReference type="Pfam" id="PF00892">
    <property type="entry name" value="EamA"/>
    <property type="match status" value="2"/>
</dbReference>
<evidence type="ECO:0000313" key="3">
    <source>
        <dbReference type="EMBL" id="MBB3931560.1"/>
    </source>
</evidence>
<dbReference type="EMBL" id="JACIDS010000003">
    <property type="protein sequence ID" value="MBB3931560.1"/>
    <property type="molecule type" value="Genomic_DNA"/>
</dbReference>
<dbReference type="PANTHER" id="PTHR22911">
    <property type="entry name" value="ACYL-MALONYL CONDENSING ENZYME-RELATED"/>
    <property type="match status" value="1"/>
</dbReference>
<dbReference type="AlphaFoldDB" id="A0A840AMK5"/>
<sequence>MPPPPLAANPAHRLRGIAIYCCTMLAFACLDASAKYAGRYLPALEVAWVRFLVHVALALAILRPWRDWAPYRTNRLFLQVVRSFCLVGSTIFNFWALQSLQLDQTVSIGFSGPFLIAALAGPVLGEWAGPHRWASIAVGFVGVLVITMPGFGDVKPAVLLSLTGTVSYAFYILLTRLLSGTETSASMLLLSAVVPAIALAPVAVPVTVAPPNMIVVFCLFMTGFCGLFGHWCVIAAHKLAPAPVLAPFMYTQIIWMIILGYLVFGDTPSPRTLAGTAIIVASGLYLLYRESRRGPTHVTSTLDDA</sequence>
<dbReference type="Proteomes" id="UP000553963">
    <property type="component" value="Unassembled WGS sequence"/>
</dbReference>
<keyword evidence="1" id="KW-0472">Membrane</keyword>
<dbReference type="InterPro" id="IPR037185">
    <property type="entry name" value="EmrE-like"/>
</dbReference>
<feature type="domain" description="EamA" evidence="2">
    <location>
        <begin position="157"/>
        <end position="283"/>
    </location>
</feature>
<keyword evidence="1" id="KW-0812">Transmembrane</keyword>
<feature type="transmembrane region" description="Helical" evidence="1">
    <location>
        <begin position="244"/>
        <end position="264"/>
    </location>
</feature>
<organism evidence="3 4">
    <name type="scientific">Kaistia hirudinis</name>
    <dbReference type="NCBI Taxonomy" id="1293440"/>
    <lineage>
        <taxon>Bacteria</taxon>
        <taxon>Pseudomonadati</taxon>
        <taxon>Pseudomonadota</taxon>
        <taxon>Alphaproteobacteria</taxon>
        <taxon>Hyphomicrobiales</taxon>
        <taxon>Kaistiaceae</taxon>
        <taxon>Kaistia</taxon>
    </lineage>
</organism>
<feature type="transmembrane region" description="Helical" evidence="1">
    <location>
        <begin position="46"/>
        <end position="64"/>
    </location>
</feature>
<feature type="transmembrane region" description="Helical" evidence="1">
    <location>
        <begin position="108"/>
        <end position="125"/>
    </location>
</feature>
<dbReference type="RefSeq" id="WP_183399185.1">
    <property type="nucleotide sequence ID" value="NZ_JACIDS010000003.1"/>
</dbReference>
<feature type="transmembrane region" description="Helical" evidence="1">
    <location>
        <begin position="157"/>
        <end position="174"/>
    </location>
</feature>
<keyword evidence="4" id="KW-1185">Reference proteome</keyword>
<reference evidence="3 4" key="1">
    <citation type="submission" date="2020-08" db="EMBL/GenBank/DDBJ databases">
        <title>Genomic Encyclopedia of Type Strains, Phase IV (KMG-IV): sequencing the most valuable type-strain genomes for metagenomic binning, comparative biology and taxonomic classification.</title>
        <authorList>
            <person name="Goeker M."/>
        </authorList>
    </citation>
    <scope>NUCLEOTIDE SEQUENCE [LARGE SCALE GENOMIC DNA]</scope>
    <source>
        <strain evidence="3 4">DSM 25966</strain>
    </source>
</reference>
<dbReference type="InterPro" id="IPR000620">
    <property type="entry name" value="EamA_dom"/>
</dbReference>
<dbReference type="PANTHER" id="PTHR22911:SF103">
    <property type="entry name" value="BLR2811 PROTEIN"/>
    <property type="match status" value="1"/>
</dbReference>
<feature type="transmembrane region" description="Helical" evidence="1">
    <location>
        <begin position="186"/>
        <end position="208"/>
    </location>
</feature>
<feature type="transmembrane region" description="Helical" evidence="1">
    <location>
        <begin position="132"/>
        <end position="151"/>
    </location>
</feature>
<dbReference type="GO" id="GO:0016020">
    <property type="term" value="C:membrane"/>
    <property type="evidence" value="ECO:0007669"/>
    <property type="project" value="InterPro"/>
</dbReference>
<gene>
    <name evidence="3" type="ORF">GGR25_002610</name>
</gene>